<evidence type="ECO:0000256" key="4">
    <source>
        <dbReference type="ARBA" id="ARBA00022729"/>
    </source>
</evidence>
<feature type="region of interest" description="Disordered" evidence="7">
    <location>
        <begin position="11"/>
        <end position="31"/>
    </location>
</feature>
<evidence type="ECO:0000313" key="8">
    <source>
        <dbReference type="EMBL" id="CAK9039337.1"/>
    </source>
</evidence>
<dbReference type="EMBL" id="CAXAMM010016668">
    <property type="protein sequence ID" value="CAK9039337.1"/>
    <property type="molecule type" value="Genomic_DNA"/>
</dbReference>
<comment type="caution">
    <text evidence="9">The sequence shown here is derived from an EMBL/GenBank/DDBJ whole genome shotgun (WGS) entry which is preliminary data.</text>
</comment>
<dbReference type="InterPro" id="IPR001563">
    <property type="entry name" value="Peptidase_S10"/>
</dbReference>
<keyword evidence="6" id="KW-0325">Glycoprotein</keyword>
<organism evidence="9 10">
    <name type="scientific">Durusdinium trenchii</name>
    <dbReference type="NCBI Taxonomy" id="1381693"/>
    <lineage>
        <taxon>Eukaryota</taxon>
        <taxon>Sar</taxon>
        <taxon>Alveolata</taxon>
        <taxon>Dinophyceae</taxon>
        <taxon>Suessiales</taxon>
        <taxon>Symbiodiniaceae</taxon>
        <taxon>Durusdinium</taxon>
    </lineage>
</organism>
<evidence type="ECO:0000256" key="3">
    <source>
        <dbReference type="ARBA" id="ARBA00022670"/>
    </source>
</evidence>
<evidence type="ECO:0000256" key="6">
    <source>
        <dbReference type="ARBA" id="ARBA00023180"/>
    </source>
</evidence>
<accession>A0ABP0LRM2</accession>
<dbReference type="Proteomes" id="UP001642464">
    <property type="component" value="Unassembled WGS sequence"/>
</dbReference>
<evidence type="ECO:0000256" key="2">
    <source>
        <dbReference type="ARBA" id="ARBA00022645"/>
    </source>
</evidence>
<evidence type="ECO:0000256" key="5">
    <source>
        <dbReference type="ARBA" id="ARBA00022801"/>
    </source>
</evidence>
<evidence type="ECO:0000313" key="9">
    <source>
        <dbReference type="EMBL" id="CAK9041848.1"/>
    </source>
</evidence>
<dbReference type="PANTHER" id="PTHR11802">
    <property type="entry name" value="SERINE PROTEASE FAMILY S10 SERINE CARBOXYPEPTIDASE"/>
    <property type="match status" value="1"/>
</dbReference>
<dbReference type="InterPro" id="IPR011042">
    <property type="entry name" value="6-blade_b-propeller_TolB-like"/>
</dbReference>
<dbReference type="Gene3D" id="2.120.10.30">
    <property type="entry name" value="TolB, C-terminal domain"/>
    <property type="match status" value="1"/>
</dbReference>
<evidence type="ECO:0000313" key="10">
    <source>
        <dbReference type="Proteomes" id="UP001642464"/>
    </source>
</evidence>
<dbReference type="EMBL" id="CAXAMM010017779">
    <property type="protein sequence ID" value="CAK9041848.1"/>
    <property type="molecule type" value="Genomic_DNA"/>
</dbReference>
<sequence length="783" mass="84566">MLAATACAVAQDESEETKEAMAGQEEPRRYETKARITANGRAINYTVIAGETFLKNEKNEPVASIFSTSYIADGFPDPRERPVAFIFNGGPGSASLWLHMGVFGPKRVRLSSDPADDGAAPFDLIENPESLIDVADMVFIDPVGTGWSRTLGEATTDDYWGVTEDAASVREFIRRWLVEHRRWNSPKYLIGESYGTTRSGALLEALESGWTDIAINGVVLISTVLNFGLDATDPGNDVGYIGLMPSFAATAWYHGKVDRTQWNGDHERFLEDARAFATDEYMPALLKGQMMAPTERDAVAARLASFIGLSQTYVTRSNLRVPLRRFMRELLRDEGLAVGRLDARFTGAEADGVGENPEYDPSAYGIDAAYTAGILDYFSRDLEVDIEDPYTTLGGVRAWNWDAADGGGENAYVNVAPWVERAMRQNKDLRVLAANGYYDLATPFFGTEMTLAQPGRRIMYRNIYVGVALALGACAANGPAAERDLAADTASLPNTEIFLSSLSLDGDAPEVTGLRNITQHAGYDNQPSFLPGAAAFYYVSEGASGKTDIWLYDIAENANVRIYASSAVSEYSPKAAPDGYGVSYIQENAAGDVTRVHHAPASGGAGEPVIDFAPLGYYAWLAGGETLGVFLRSEPATLHLVDVASGANEEIASDIGRGLQPSPDGGRLYFTTAMESDVISPSGESDIHMLKVLNLADRSVEGVAVLPFGAREFSVVFDSDGAARGVFTGPGAELHYLALDKNADDWRLVRDFGADNLGDLTRIAVSDDSAWIAFVVEVGLQVE</sequence>
<proteinExistence type="inferred from homology"/>
<reference evidence="9 10" key="1">
    <citation type="submission" date="2024-02" db="EMBL/GenBank/DDBJ databases">
        <authorList>
            <person name="Chen Y."/>
            <person name="Shah S."/>
            <person name="Dougan E. K."/>
            <person name="Thang M."/>
            <person name="Chan C."/>
        </authorList>
    </citation>
    <scope>NUCLEOTIDE SEQUENCE [LARGE SCALE GENOMIC DNA]</scope>
</reference>
<gene>
    <name evidence="8" type="ORF">SCF082_LOCUS23002</name>
    <name evidence="9" type="ORF">SCF082_LOCUS24114</name>
</gene>
<dbReference type="SUPFAM" id="SSF69304">
    <property type="entry name" value="Tricorn protease N-terminal domain"/>
    <property type="match status" value="1"/>
</dbReference>
<dbReference type="Pfam" id="PF00450">
    <property type="entry name" value="Peptidase_S10"/>
    <property type="match status" value="1"/>
</dbReference>
<dbReference type="InterPro" id="IPR029058">
    <property type="entry name" value="AB_hydrolase_fold"/>
</dbReference>
<dbReference type="Gene3D" id="3.40.50.1820">
    <property type="entry name" value="alpha/beta hydrolase"/>
    <property type="match status" value="1"/>
</dbReference>
<keyword evidence="10" id="KW-1185">Reference proteome</keyword>
<dbReference type="PANTHER" id="PTHR11802:SF3">
    <property type="entry name" value="RETINOID-INDUCIBLE SERINE CARBOXYPEPTIDASE"/>
    <property type="match status" value="1"/>
</dbReference>
<name>A0ABP0LRM2_9DINO</name>
<keyword evidence="2" id="KW-0121">Carboxypeptidase</keyword>
<protein>
    <submittedName>
        <fullName evidence="9">Serine carboxypeptidase-like 8 (Protein SINAPOYLGLUCOSE ACCUMULATOR 1) (Sinapoylglucose--malate O-sinapoyltransferase) (SMT) (Sinapoylglucose--sinapoylglucose O-sinapoyltransferase)</fullName>
    </submittedName>
</protein>
<comment type="similarity">
    <text evidence="1">Belongs to the peptidase S10 family.</text>
</comment>
<dbReference type="SUPFAM" id="SSF53474">
    <property type="entry name" value="alpha/beta-Hydrolases"/>
    <property type="match status" value="1"/>
</dbReference>
<keyword evidence="4" id="KW-0732">Signal</keyword>
<keyword evidence="3" id="KW-0645">Protease</keyword>
<keyword evidence="5" id="KW-0378">Hydrolase</keyword>
<evidence type="ECO:0000256" key="7">
    <source>
        <dbReference type="SAM" id="MobiDB-lite"/>
    </source>
</evidence>
<evidence type="ECO:0000256" key="1">
    <source>
        <dbReference type="ARBA" id="ARBA00009431"/>
    </source>
</evidence>